<evidence type="ECO:0000256" key="2">
    <source>
        <dbReference type="ARBA" id="ARBA00022679"/>
    </source>
</evidence>
<dbReference type="OrthoDB" id="9794601at2"/>
<keyword evidence="4" id="KW-1185">Reference proteome</keyword>
<dbReference type="EMBL" id="VZAD01000097">
    <property type="protein sequence ID" value="MQP12746.1"/>
    <property type="molecule type" value="Genomic_DNA"/>
</dbReference>
<gene>
    <name evidence="3" type="ORF">F7D20_12445</name>
</gene>
<reference evidence="3 4" key="1">
    <citation type="submission" date="2019-09" db="EMBL/GenBank/DDBJ databases">
        <title>Distinct polysaccharide growth profiles of human intestinal Prevotella copri isolates.</title>
        <authorList>
            <person name="Fehlner-Peach H."/>
            <person name="Magnabosco C."/>
            <person name="Raghavan V."/>
            <person name="Scher J.U."/>
            <person name="Tett A."/>
            <person name="Cox L.M."/>
            <person name="Gottsegen C."/>
            <person name="Watters A."/>
            <person name="Wiltshire- Gordon J.D."/>
            <person name="Segata N."/>
            <person name="Bonneau R."/>
            <person name="Littman D.R."/>
        </authorList>
    </citation>
    <scope>NUCLEOTIDE SEQUENCE [LARGE SCALE GENOMIC DNA]</scope>
    <source>
        <strain evidence="4">iAQ1173</strain>
    </source>
</reference>
<evidence type="ECO:0000313" key="4">
    <source>
        <dbReference type="Proteomes" id="UP000384372"/>
    </source>
</evidence>
<accession>A0A6A7WEE9</accession>
<evidence type="ECO:0000256" key="1">
    <source>
        <dbReference type="ARBA" id="ARBA00022676"/>
    </source>
</evidence>
<evidence type="ECO:0000313" key="3">
    <source>
        <dbReference type="EMBL" id="MQP12746.1"/>
    </source>
</evidence>
<comment type="caution">
    <text evidence="3">The sequence shown here is derived from an EMBL/GenBank/DDBJ whole genome shotgun (WGS) entry which is preliminary data.</text>
</comment>
<dbReference type="Gene3D" id="3.40.50.11350">
    <property type="match status" value="1"/>
</dbReference>
<dbReference type="InterPro" id="IPR002516">
    <property type="entry name" value="Glyco_trans_11"/>
</dbReference>
<organism evidence="3 4">
    <name type="scientific">Segatella copri</name>
    <dbReference type="NCBI Taxonomy" id="165179"/>
    <lineage>
        <taxon>Bacteria</taxon>
        <taxon>Pseudomonadati</taxon>
        <taxon>Bacteroidota</taxon>
        <taxon>Bacteroidia</taxon>
        <taxon>Bacteroidales</taxon>
        <taxon>Prevotellaceae</taxon>
        <taxon>Segatella</taxon>
    </lineage>
</organism>
<dbReference type="Pfam" id="PF01531">
    <property type="entry name" value="Glyco_transf_11"/>
    <property type="match status" value="1"/>
</dbReference>
<protein>
    <submittedName>
        <fullName evidence="3">Alpha-1,2-fucosyltransferase</fullName>
    </submittedName>
</protein>
<dbReference type="CDD" id="cd11301">
    <property type="entry name" value="Fut1_Fut2_like"/>
    <property type="match status" value="1"/>
</dbReference>
<dbReference type="GO" id="GO:0016020">
    <property type="term" value="C:membrane"/>
    <property type="evidence" value="ECO:0007669"/>
    <property type="project" value="InterPro"/>
</dbReference>
<dbReference type="Proteomes" id="UP000384372">
    <property type="component" value="Unassembled WGS sequence"/>
</dbReference>
<proteinExistence type="predicted"/>
<keyword evidence="2 3" id="KW-0808">Transferase</keyword>
<dbReference type="GO" id="GO:0005975">
    <property type="term" value="P:carbohydrate metabolic process"/>
    <property type="evidence" value="ECO:0007669"/>
    <property type="project" value="InterPro"/>
</dbReference>
<dbReference type="PANTHER" id="PTHR11927:SF9">
    <property type="entry name" value="L-FUCOSYLTRANSFERASE"/>
    <property type="match status" value="1"/>
</dbReference>
<dbReference type="PANTHER" id="PTHR11927">
    <property type="entry name" value="GALACTOSIDE 2-L-FUCOSYLTRANSFERASE"/>
    <property type="match status" value="1"/>
</dbReference>
<dbReference type="RefSeq" id="WP_158464319.1">
    <property type="nucleotide sequence ID" value="NZ_VZAD01000097.1"/>
</dbReference>
<sequence>MKIVKILGGLGNQMFQYALYLALKEHFPDEEIKIDTSCFCAYPLHNGYELNKLFHIDAKEASFIEKAKIAYPYLNYRFWQIAKRILPKRKSMLTEPKNEEFTTSVFTQNGNCYYDGYWQNERYFKDIRNKVLATFCPITVSEKNMEYGKLLKNKKSVSIHVRRGDYINNTLYGNICTKDYYLKAIERIKEIKEIDTFCVFSNDIMWCKENLSSFLNECNVIYVDWNHGKNSYQDIYLMSQCNNNIIANSSFSWWGAWLNQNIDKMVICPKKWNNIPNSLFEMPDDWIKI</sequence>
<dbReference type="GO" id="GO:0008107">
    <property type="term" value="F:galactoside 2-alpha-L-fucosyltransferase activity"/>
    <property type="evidence" value="ECO:0007669"/>
    <property type="project" value="InterPro"/>
</dbReference>
<dbReference type="AlphaFoldDB" id="A0A6A7WEE9"/>
<name>A0A6A7WEE9_9BACT</name>
<keyword evidence="1 3" id="KW-0328">Glycosyltransferase</keyword>